<dbReference type="RefSeq" id="WP_008105632.1">
    <property type="nucleotide sequence ID" value="NZ_FOSD01000010.1"/>
</dbReference>
<sequence>MATDLRVSDKHDAIYGDIVIRAVDGKVAMNGDPTVNRGGGRG</sequence>
<proteinExistence type="predicted"/>
<evidence type="ECO:0008006" key="3">
    <source>
        <dbReference type="Google" id="ProtNLM"/>
    </source>
</evidence>
<organism evidence="1 2">
    <name type="scientific">Candidatus Pantoea symbiotica</name>
    <dbReference type="NCBI Taxonomy" id="1884370"/>
    <lineage>
        <taxon>Bacteria</taxon>
        <taxon>Pseudomonadati</taxon>
        <taxon>Pseudomonadota</taxon>
        <taxon>Gammaproteobacteria</taxon>
        <taxon>Enterobacterales</taxon>
        <taxon>Erwiniaceae</taxon>
        <taxon>Pantoea</taxon>
    </lineage>
</organism>
<gene>
    <name evidence="1" type="ORF">SAMN05518863_11062</name>
</gene>
<dbReference type="EMBL" id="FOSD01000010">
    <property type="protein sequence ID" value="SFK80447.1"/>
    <property type="molecule type" value="Genomic_DNA"/>
</dbReference>
<reference evidence="1 2" key="1">
    <citation type="submission" date="2016-10" db="EMBL/GenBank/DDBJ databases">
        <authorList>
            <person name="Varghese N."/>
            <person name="Submissions S."/>
        </authorList>
    </citation>
    <scope>NUCLEOTIDE SEQUENCE [LARGE SCALE GENOMIC DNA]</scope>
    <source>
        <strain evidence="1 2">YR512</strain>
    </source>
</reference>
<comment type="caution">
    <text evidence="1">The sequence shown here is derived from an EMBL/GenBank/DDBJ whole genome shotgun (WGS) entry which is preliminary data.</text>
</comment>
<evidence type="ECO:0000313" key="2">
    <source>
        <dbReference type="Proteomes" id="UP000198841"/>
    </source>
</evidence>
<dbReference type="Proteomes" id="UP000198841">
    <property type="component" value="Unassembled WGS sequence"/>
</dbReference>
<keyword evidence="2" id="KW-1185">Reference proteome</keyword>
<accession>A0A1I4CJI0</accession>
<evidence type="ECO:0000313" key="1">
    <source>
        <dbReference type="EMBL" id="SFK80447.1"/>
    </source>
</evidence>
<name>A0A1I4CJI0_9GAMM</name>
<protein>
    <recommendedName>
        <fullName evidence="3">Urease alpha-subunit N-terminal domain-containing protein</fullName>
    </recommendedName>
</protein>